<dbReference type="InterPro" id="IPR036097">
    <property type="entry name" value="HisK_dim/P_sf"/>
</dbReference>
<evidence type="ECO:0000256" key="11">
    <source>
        <dbReference type="ARBA" id="ARBA00022840"/>
    </source>
</evidence>
<keyword evidence="6" id="KW-0597">Phosphoprotein</keyword>
<feature type="transmembrane region" description="Helical" evidence="15">
    <location>
        <begin position="39"/>
        <end position="59"/>
    </location>
</feature>
<keyword evidence="4" id="KW-1003">Cell membrane</keyword>
<keyword evidence="5" id="KW-0997">Cell inner membrane</keyword>
<reference evidence="18 19" key="1">
    <citation type="journal article" date="2016" name="Int. J. Syst. Evol. Microbiol.">
        <title>Description of Comamonas sediminis sp. nov., isolated from lagoon sediments.</title>
        <authorList>
            <person name="Subhash Y."/>
            <person name="Bang J.J."/>
            <person name="You T.H."/>
            <person name="Lee S.S."/>
        </authorList>
    </citation>
    <scope>NUCLEOTIDE SEQUENCE [LARGE SCALE GENOMIC DNA]</scope>
    <source>
        <strain evidence="18 19">JCM 31169</strain>
    </source>
</reference>
<dbReference type="InterPro" id="IPR050980">
    <property type="entry name" value="2C_sensor_his_kinase"/>
</dbReference>
<keyword evidence="13" id="KW-0902">Two-component regulatory system</keyword>
<evidence type="ECO:0000256" key="1">
    <source>
        <dbReference type="ARBA" id="ARBA00000085"/>
    </source>
</evidence>
<evidence type="ECO:0000256" key="3">
    <source>
        <dbReference type="ARBA" id="ARBA00012438"/>
    </source>
</evidence>
<dbReference type="Proteomes" id="UP001562178">
    <property type="component" value="Unassembled WGS sequence"/>
</dbReference>
<evidence type="ECO:0000256" key="10">
    <source>
        <dbReference type="ARBA" id="ARBA00022777"/>
    </source>
</evidence>
<keyword evidence="9" id="KW-0547">Nucleotide-binding</keyword>
<dbReference type="PROSITE" id="PS50885">
    <property type="entry name" value="HAMP"/>
    <property type="match status" value="1"/>
</dbReference>
<evidence type="ECO:0000259" key="16">
    <source>
        <dbReference type="PROSITE" id="PS50109"/>
    </source>
</evidence>
<evidence type="ECO:0000313" key="18">
    <source>
        <dbReference type="EMBL" id="MEY2251978.1"/>
    </source>
</evidence>
<dbReference type="InterPro" id="IPR003660">
    <property type="entry name" value="HAMP_dom"/>
</dbReference>
<dbReference type="Gene3D" id="3.30.565.10">
    <property type="entry name" value="Histidine kinase-like ATPase, C-terminal domain"/>
    <property type="match status" value="1"/>
</dbReference>
<dbReference type="CDD" id="cd06225">
    <property type="entry name" value="HAMP"/>
    <property type="match status" value="1"/>
</dbReference>
<keyword evidence="14 15" id="KW-0472">Membrane</keyword>
<dbReference type="SUPFAM" id="SSF47384">
    <property type="entry name" value="Homodimeric domain of signal transducing histidine kinase"/>
    <property type="match status" value="1"/>
</dbReference>
<dbReference type="PROSITE" id="PS50109">
    <property type="entry name" value="HIS_KIN"/>
    <property type="match status" value="1"/>
</dbReference>
<evidence type="ECO:0000256" key="7">
    <source>
        <dbReference type="ARBA" id="ARBA00022679"/>
    </source>
</evidence>
<dbReference type="SMART" id="SM00387">
    <property type="entry name" value="HATPase_c"/>
    <property type="match status" value="1"/>
</dbReference>
<dbReference type="InterPro" id="IPR005467">
    <property type="entry name" value="His_kinase_dom"/>
</dbReference>
<keyword evidence="10" id="KW-0418">Kinase</keyword>
<gene>
    <name evidence="18" type="ORF">AB7A72_13255</name>
</gene>
<dbReference type="EMBL" id="JBGBDC010000005">
    <property type="protein sequence ID" value="MEY2251978.1"/>
    <property type="molecule type" value="Genomic_DNA"/>
</dbReference>
<dbReference type="SMART" id="SM00388">
    <property type="entry name" value="HisKA"/>
    <property type="match status" value="1"/>
</dbReference>
<comment type="caution">
    <text evidence="18">The sequence shown here is derived from an EMBL/GenBank/DDBJ whole genome shotgun (WGS) entry which is preliminary data.</text>
</comment>
<evidence type="ECO:0000256" key="5">
    <source>
        <dbReference type="ARBA" id="ARBA00022519"/>
    </source>
</evidence>
<feature type="domain" description="Histidine kinase" evidence="16">
    <location>
        <begin position="287"/>
        <end position="487"/>
    </location>
</feature>
<evidence type="ECO:0000256" key="12">
    <source>
        <dbReference type="ARBA" id="ARBA00022989"/>
    </source>
</evidence>
<dbReference type="CDD" id="cd00075">
    <property type="entry name" value="HATPase"/>
    <property type="match status" value="1"/>
</dbReference>
<dbReference type="InterPro" id="IPR036890">
    <property type="entry name" value="HATPase_C_sf"/>
</dbReference>
<evidence type="ECO:0000313" key="19">
    <source>
        <dbReference type="Proteomes" id="UP001562178"/>
    </source>
</evidence>
<protein>
    <recommendedName>
        <fullName evidence="3">histidine kinase</fullName>
        <ecNumber evidence="3">2.7.13.3</ecNumber>
    </recommendedName>
</protein>
<dbReference type="Pfam" id="PF00672">
    <property type="entry name" value="HAMP"/>
    <property type="match status" value="1"/>
</dbReference>
<dbReference type="PANTHER" id="PTHR44936:SF5">
    <property type="entry name" value="SENSOR HISTIDINE KINASE ENVZ"/>
    <property type="match status" value="1"/>
</dbReference>
<comment type="catalytic activity">
    <reaction evidence="1">
        <text>ATP + protein L-histidine = ADP + protein N-phospho-L-histidine.</text>
        <dbReference type="EC" id="2.7.13.3"/>
    </reaction>
</comment>
<dbReference type="SUPFAM" id="SSF55874">
    <property type="entry name" value="ATPase domain of HSP90 chaperone/DNA topoisomerase II/histidine kinase"/>
    <property type="match status" value="1"/>
</dbReference>
<feature type="transmembrane region" description="Helical" evidence="15">
    <location>
        <begin position="211"/>
        <end position="230"/>
    </location>
</feature>
<dbReference type="Gene3D" id="1.10.287.130">
    <property type="match status" value="1"/>
</dbReference>
<keyword evidence="7" id="KW-0808">Transferase</keyword>
<evidence type="ECO:0000256" key="13">
    <source>
        <dbReference type="ARBA" id="ARBA00023012"/>
    </source>
</evidence>
<keyword evidence="11 18" id="KW-0067">ATP-binding</keyword>
<name>A0ABV4B381_9BURK</name>
<proteinExistence type="predicted"/>
<evidence type="ECO:0000259" key="17">
    <source>
        <dbReference type="PROSITE" id="PS50885"/>
    </source>
</evidence>
<comment type="subcellular location">
    <subcellularLocation>
        <location evidence="2">Cell inner membrane</location>
        <topology evidence="2">Multi-pass membrane protein</topology>
    </subcellularLocation>
</comment>
<dbReference type="PRINTS" id="PR00344">
    <property type="entry name" value="BCTRLSENSOR"/>
</dbReference>
<dbReference type="SMART" id="SM00304">
    <property type="entry name" value="HAMP"/>
    <property type="match status" value="1"/>
</dbReference>
<dbReference type="PANTHER" id="PTHR44936">
    <property type="entry name" value="SENSOR PROTEIN CREC"/>
    <property type="match status" value="1"/>
</dbReference>
<accession>A0ABV4B381</accession>
<dbReference type="Pfam" id="PF00512">
    <property type="entry name" value="HisKA"/>
    <property type="match status" value="1"/>
</dbReference>
<evidence type="ECO:0000256" key="4">
    <source>
        <dbReference type="ARBA" id="ARBA00022475"/>
    </source>
</evidence>
<evidence type="ECO:0000256" key="8">
    <source>
        <dbReference type="ARBA" id="ARBA00022692"/>
    </source>
</evidence>
<sequence>MSTAPDTPDTPATQRTGRWLPSWLSWLARLWPQTLSGRIAAILVIGMLAAQAMTGTIWWEMRRSQLLDVPLRLVAARSADTLALLQASPPEQRAALLAQWQGSRYQLHLVDAPDGTQTSPYPEAQTLMAQVVRERLGQPVPLQLQQLALLGERSTDGHRSPVLLADKPEAHVRLLLQLQDGPWLQIDAQEGEIGQPVQPLQALADYVLRVYLLRSLVIVAVALVAVRLAMRPLQRLAAAAEALGRNLHSPPIDARGPREVQQAAQAFNAMQQKINEGLAERTRFLAAVSHDLRSPITRLRLRAEMLEPDALRAKFRKDLEEMEHMVASTLDTLTGAHASGPRQTMDIHALVHGVAQDMHESSGLPVPVSGQALQPYTGYAQSLRRGLQNLVENALRYAGDAQLHVDDDGQQLRIHVRDHGPGIPAAQMARVLEPFYRMEHSRNADSGGVGLGLSIAQTVAQAHGGELLLRAADGGGLEAVLVLPRGDAAAMNDSSSYT</sequence>
<evidence type="ECO:0000256" key="14">
    <source>
        <dbReference type="ARBA" id="ARBA00023136"/>
    </source>
</evidence>
<dbReference type="CDD" id="cd00082">
    <property type="entry name" value="HisKA"/>
    <property type="match status" value="1"/>
</dbReference>
<organism evidence="18 19">
    <name type="scientific">Comamonas sediminis</name>
    <dbReference type="NCBI Taxonomy" id="1783360"/>
    <lineage>
        <taxon>Bacteria</taxon>
        <taxon>Pseudomonadati</taxon>
        <taxon>Pseudomonadota</taxon>
        <taxon>Betaproteobacteria</taxon>
        <taxon>Burkholderiales</taxon>
        <taxon>Comamonadaceae</taxon>
        <taxon>Comamonas</taxon>
    </lineage>
</organism>
<evidence type="ECO:0000256" key="15">
    <source>
        <dbReference type="SAM" id="Phobius"/>
    </source>
</evidence>
<dbReference type="InterPro" id="IPR003661">
    <property type="entry name" value="HisK_dim/P_dom"/>
</dbReference>
<keyword evidence="19" id="KW-1185">Reference proteome</keyword>
<feature type="domain" description="HAMP" evidence="17">
    <location>
        <begin position="227"/>
        <end position="279"/>
    </location>
</feature>
<keyword evidence="12 15" id="KW-1133">Transmembrane helix</keyword>
<dbReference type="RefSeq" id="WP_369460245.1">
    <property type="nucleotide sequence ID" value="NZ_JBGBDC010000005.1"/>
</dbReference>
<keyword evidence="8 15" id="KW-0812">Transmembrane</keyword>
<dbReference type="GO" id="GO:0005524">
    <property type="term" value="F:ATP binding"/>
    <property type="evidence" value="ECO:0007669"/>
    <property type="project" value="UniProtKB-KW"/>
</dbReference>
<dbReference type="InterPro" id="IPR004358">
    <property type="entry name" value="Sig_transdc_His_kin-like_C"/>
</dbReference>
<dbReference type="Pfam" id="PF02518">
    <property type="entry name" value="HATPase_c"/>
    <property type="match status" value="1"/>
</dbReference>
<evidence type="ECO:0000256" key="2">
    <source>
        <dbReference type="ARBA" id="ARBA00004429"/>
    </source>
</evidence>
<evidence type="ECO:0000256" key="9">
    <source>
        <dbReference type="ARBA" id="ARBA00022741"/>
    </source>
</evidence>
<evidence type="ECO:0000256" key="6">
    <source>
        <dbReference type="ARBA" id="ARBA00022553"/>
    </source>
</evidence>
<dbReference type="InterPro" id="IPR003594">
    <property type="entry name" value="HATPase_dom"/>
</dbReference>
<dbReference type="EC" id="2.7.13.3" evidence="3"/>